<dbReference type="RefSeq" id="YP_010667050.1">
    <property type="nucleotide sequence ID" value="NC_070948.1"/>
</dbReference>
<keyword evidence="3" id="KW-1185">Reference proteome</keyword>
<evidence type="ECO:0000313" key="3">
    <source>
        <dbReference type="Proteomes" id="UP000319811"/>
    </source>
</evidence>
<dbReference type="Proteomes" id="UP000319811">
    <property type="component" value="Segment"/>
</dbReference>
<gene>
    <name evidence="2" type="primary">79</name>
    <name evidence="2" type="ORF">SEA_MOLLYMUR_79</name>
</gene>
<accession>A0A4Y6EKU3</accession>
<evidence type="ECO:0000256" key="1">
    <source>
        <dbReference type="SAM" id="Coils"/>
    </source>
</evidence>
<sequence>MSNEKAPQGPSRRPSETHHLEWVTSQINHAHISIDEAEVELQLANQEIYELELKTQRARVDAARARQAMVDSHAHARRLLADFAFEINEIAEIERASLAAAEAAAAESINDGEAQQ</sequence>
<organism evidence="2 3">
    <name type="scientific">Gordonia phage Mollymur</name>
    <dbReference type="NCBI Taxonomy" id="2590895"/>
    <lineage>
        <taxon>Viruses</taxon>
        <taxon>Duplodnaviria</taxon>
        <taxon>Heunggongvirae</taxon>
        <taxon>Uroviricota</taxon>
        <taxon>Caudoviricetes</taxon>
        <taxon>Mollymurvirus</taxon>
        <taxon>Mollymurvirus mollymur</taxon>
    </lineage>
</organism>
<evidence type="ECO:0000313" key="2">
    <source>
        <dbReference type="EMBL" id="QDF15439.1"/>
    </source>
</evidence>
<dbReference type="GeneID" id="77943162"/>
<protein>
    <submittedName>
        <fullName evidence="2">Uncharacterized protein</fullName>
    </submittedName>
</protein>
<proteinExistence type="predicted"/>
<name>A0A4Y6EKU3_9CAUD</name>
<dbReference type="EMBL" id="MK977705">
    <property type="protein sequence ID" value="QDF15439.1"/>
    <property type="molecule type" value="Genomic_DNA"/>
</dbReference>
<feature type="coiled-coil region" evidence="1">
    <location>
        <begin position="27"/>
        <end position="54"/>
    </location>
</feature>
<dbReference type="KEGG" id="vg:77943162"/>
<keyword evidence="1" id="KW-0175">Coiled coil</keyword>
<reference evidence="2 3" key="1">
    <citation type="submission" date="2019-05" db="EMBL/GenBank/DDBJ databases">
        <authorList>
            <person name="Murphy M.E."/>
            <person name="Alvaro L.E."/>
            <person name="Baker K.N."/>
            <person name="Baxter I.S."/>
            <person name="Brown M.R."/>
            <person name="Driscoll K.D."/>
            <person name="Elrubaie J.M."/>
            <person name="Feith S.L."/>
            <person name="Indihar D.F."/>
            <person name="Knoch V.T."/>
            <person name="Koirtyohann K.M."/>
            <person name="Kratz M.A."/>
            <person name="Lear A.H."/>
            <person name="Lindblom K.E."/>
            <person name="Marcus E.R."/>
            <person name="Sensor R."/>
            <person name="Sherman S.J."/>
            <person name="Swift V.R."/>
            <person name="White K.E."/>
            <person name="Wills S.J."/>
            <person name="Gatt S.M."/>
            <person name="Lohbauer S.A."/>
            <person name="Power T.R."/>
            <person name="Rosales K.A."/>
            <person name="Sisson B.M."/>
            <person name="Isern S."/>
            <person name="Michael S.F."/>
            <person name="Monti D.L."/>
            <person name="Garlena R.A."/>
            <person name="Russell D.A."/>
            <person name="Pope W.H."/>
            <person name="Jacobs-Sera D."/>
            <person name="Hatfull G.F."/>
        </authorList>
    </citation>
    <scope>NUCLEOTIDE SEQUENCE [LARGE SCALE GENOMIC DNA]</scope>
</reference>